<evidence type="ECO:0000313" key="2">
    <source>
        <dbReference type="EMBL" id="KAH9292348.1"/>
    </source>
</evidence>
<accession>A0AA38C432</accession>
<proteinExistence type="predicted"/>
<dbReference type="GO" id="GO:0080019">
    <property type="term" value="F:alcohol-forming very long-chain fatty acyl-CoA reductase activity"/>
    <property type="evidence" value="ECO:0007669"/>
    <property type="project" value="InterPro"/>
</dbReference>
<name>A0AA38C432_TAXCH</name>
<evidence type="ECO:0000313" key="3">
    <source>
        <dbReference type="Proteomes" id="UP000824469"/>
    </source>
</evidence>
<dbReference type="GO" id="GO:0010345">
    <property type="term" value="P:suberin biosynthetic process"/>
    <property type="evidence" value="ECO:0007669"/>
    <property type="project" value="TreeGrafter"/>
</dbReference>
<dbReference type="InterPro" id="IPR026055">
    <property type="entry name" value="FAR"/>
</dbReference>
<dbReference type="AlphaFoldDB" id="A0AA38C432"/>
<dbReference type="PANTHER" id="PTHR11011:SF99">
    <property type="entry name" value="FATTY ACYL-COA REDUCTASE 3"/>
    <property type="match status" value="1"/>
</dbReference>
<dbReference type="OMA" id="ICASKFQ"/>
<dbReference type="Proteomes" id="UP000824469">
    <property type="component" value="Unassembled WGS sequence"/>
</dbReference>
<comment type="caution">
    <text evidence="2">The sequence shown here is derived from an EMBL/GenBank/DDBJ whole genome shotgun (WGS) entry which is preliminary data.</text>
</comment>
<evidence type="ECO:0000259" key="1">
    <source>
        <dbReference type="Pfam" id="PF03015"/>
    </source>
</evidence>
<dbReference type="InterPro" id="IPR033640">
    <property type="entry name" value="FAR_C"/>
</dbReference>
<organism evidence="2 3">
    <name type="scientific">Taxus chinensis</name>
    <name type="common">Chinese yew</name>
    <name type="synonym">Taxus wallichiana var. chinensis</name>
    <dbReference type="NCBI Taxonomy" id="29808"/>
    <lineage>
        <taxon>Eukaryota</taxon>
        <taxon>Viridiplantae</taxon>
        <taxon>Streptophyta</taxon>
        <taxon>Embryophyta</taxon>
        <taxon>Tracheophyta</taxon>
        <taxon>Spermatophyta</taxon>
        <taxon>Pinopsida</taxon>
        <taxon>Pinidae</taxon>
        <taxon>Conifers II</taxon>
        <taxon>Cupressales</taxon>
        <taxon>Taxaceae</taxon>
        <taxon>Taxus</taxon>
    </lineage>
</organism>
<dbReference type="CDD" id="cd09071">
    <property type="entry name" value="FAR_C"/>
    <property type="match status" value="1"/>
</dbReference>
<sequence length="90" mass="11066">MGMANELLCQYFADRYNRLLRKFNFVMYLAELYKPYVFFEGRFDNFNTEQLYVELSESEKEIFEFDVKRICWRDYLVDIHIPGMMKFVAD</sequence>
<protein>
    <recommendedName>
        <fullName evidence="1">Fatty acyl-CoA reductase C-terminal domain-containing protein</fullName>
    </recommendedName>
</protein>
<dbReference type="Pfam" id="PF03015">
    <property type="entry name" value="Sterile"/>
    <property type="match status" value="1"/>
</dbReference>
<gene>
    <name evidence="2" type="ORF">KI387_042467</name>
</gene>
<dbReference type="PANTHER" id="PTHR11011">
    <property type="entry name" value="MALE STERILITY PROTEIN 2-RELATED"/>
    <property type="match status" value="1"/>
</dbReference>
<keyword evidence="3" id="KW-1185">Reference proteome</keyword>
<feature type="domain" description="Fatty acyl-CoA reductase C-terminal" evidence="1">
    <location>
        <begin position="14"/>
        <end position="89"/>
    </location>
</feature>
<reference evidence="2 3" key="1">
    <citation type="journal article" date="2021" name="Nat. Plants">
        <title>The Taxus genome provides insights into paclitaxel biosynthesis.</title>
        <authorList>
            <person name="Xiong X."/>
            <person name="Gou J."/>
            <person name="Liao Q."/>
            <person name="Li Y."/>
            <person name="Zhou Q."/>
            <person name="Bi G."/>
            <person name="Li C."/>
            <person name="Du R."/>
            <person name="Wang X."/>
            <person name="Sun T."/>
            <person name="Guo L."/>
            <person name="Liang H."/>
            <person name="Lu P."/>
            <person name="Wu Y."/>
            <person name="Zhang Z."/>
            <person name="Ro D.K."/>
            <person name="Shang Y."/>
            <person name="Huang S."/>
            <person name="Yan J."/>
        </authorList>
    </citation>
    <scope>NUCLEOTIDE SEQUENCE [LARGE SCALE GENOMIC DNA]</scope>
    <source>
        <strain evidence="2">Ta-2019</strain>
    </source>
</reference>
<dbReference type="EMBL" id="JAHRHJ020003171">
    <property type="protein sequence ID" value="KAH9292348.1"/>
    <property type="molecule type" value="Genomic_DNA"/>
</dbReference>
<dbReference type="GO" id="GO:0035336">
    <property type="term" value="P:long-chain fatty-acyl-CoA metabolic process"/>
    <property type="evidence" value="ECO:0007669"/>
    <property type="project" value="TreeGrafter"/>
</dbReference>